<sequence>MMSILSKKIIIAFLASLWLCYDQVAASDIYDVIIIGAGWSGLAAANYLIEAGITQNILILEARNRIGGRSYTREDAFKRGHPVELGSGWIYPGTNVFDLVEKLGISHDTTHYEFDTIGLYKNSTGELSEDEKSILVDQDFLKDFVKYADKNSANEVDWIEIKESYFAENPFMTNLERQSINALVHAGITIEFGSPLSDTNSETTKEYLERGDWRDIEFMAVPGGTGGGYTGALTRGLAQNFAEKIKTNEPVVKVDQQGDILEVYTSNGRVPLGVLKSSSIEFVPPLNDEKLEAIDLIGMGNMNKVIMYWDKSIQDVSWWPRGKIELQLITDEDSTSDEWTYFYVDESHNGNEDYHVLTSWCGGDACDRLELLSDQETIDLVLGNLRTMLGNNVPAPSERIITRWRSDEFSGGAYSYDADTGGFDSSSYRKTLFERMGNIFFAGEATDSDGWHGTAVAAYTSGVKAASNVEDSGILELPPPQFFPQCTKMHGDCGGQFDEPCCGGLSCVMDSRLSPVPSINGDLKTITKSIRKVCTAAQRGKRDRLRVGSISMYHRVSRRAGD</sequence>
<feature type="binding site" evidence="3">
    <location>
        <begin position="61"/>
        <end position="62"/>
    </location>
    <ligand>
        <name>FAD</name>
        <dbReference type="ChEBI" id="CHEBI:57692"/>
    </ligand>
</feature>
<keyword evidence="4" id="KW-0274">FAD</keyword>
<proteinExistence type="inferred from homology"/>
<dbReference type="PANTHER" id="PTHR10742">
    <property type="entry name" value="FLAVIN MONOAMINE OXIDASE"/>
    <property type="match status" value="1"/>
</dbReference>
<evidence type="ECO:0000313" key="7">
    <source>
        <dbReference type="EMBL" id="VEU36291.1"/>
    </source>
</evidence>
<feature type="binding site" evidence="3">
    <location>
        <position position="251"/>
    </location>
    <ligand>
        <name>FAD</name>
        <dbReference type="ChEBI" id="CHEBI:57692"/>
    </ligand>
</feature>
<dbReference type="InterPro" id="IPR050281">
    <property type="entry name" value="Flavin_monoamine_oxidase"/>
</dbReference>
<comment type="similarity">
    <text evidence="4">Belongs to the flavin monoamine oxidase family.</text>
</comment>
<gene>
    <name evidence="7" type="ORF">PSNMU_V1.4_AUG-EV-PASAV3_0030440</name>
</gene>
<keyword evidence="4" id="KW-0285">Flavoprotein</keyword>
<dbReference type="GO" id="GO:0016491">
    <property type="term" value="F:oxidoreductase activity"/>
    <property type="evidence" value="ECO:0007669"/>
    <property type="project" value="UniProtKB-KW"/>
</dbReference>
<dbReference type="EMBL" id="CAACVS010000083">
    <property type="protein sequence ID" value="VEU36291.1"/>
    <property type="molecule type" value="Genomic_DNA"/>
</dbReference>
<feature type="chain" id="PRO_5019107751" description="Amine oxidase" evidence="5">
    <location>
        <begin position="27"/>
        <end position="562"/>
    </location>
</feature>
<dbReference type="Pfam" id="PF01593">
    <property type="entry name" value="Amino_oxidase"/>
    <property type="match status" value="1"/>
</dbReference>
<evidence type="ECO:0000259" key="6">
    <source>
        <dbReference type="Pfam" id="PF01593"/>
    </source>
</evidence>
<keyword evidence="2 4" id="KW-0560">Oxidoreductase</keyword>
<protein>
    <recommendedName>
        <fullName evidence="4">Amine oxidase</fullName>
        <ecNumber evidence="4">1.4.3.-</ecNumber>
    </recommendedName>
</protein>
<evidence type="ECO:0000256" key="5">
    <source>
        <dbReference type="SAM" id="SignalP"/>
    </source>
</evidence>
<reference evidence="7 8" key="1">
    <citation type="submission" date="2019-01" db="EMBL/GenBank/DDBJ databases">
        <authorList>
            <person name="Ferrante I. M."/>
        </authorList>
    </citation>
    <scope>NUCLEOTIDE SEQUENCE [LARGE SCALE GENOMIC DNA]</scope>
    <source>
        <strain evidence="7 8">B856</strain>
    </source>
</reference>
<dbReference type="InterPro" id="IPR001613">
    <property type="entry name" value="Flavin_amine_oxidase"/>
</dbReference>
<feature type="domain" description="Amine oxidase" evidence="6">
    <location>
        <begin position="40"/>
        <end position="469"/>
    </location>
</feature>
<feature type="signal peptide" evidence="5">
    <location>
        <begin position="1"/>
        <end position="26"/>
    </location>
</feature>
<dbReference type="InterPro" id="IPR036188">
    <property type="entry name" value="FAD/NAD-bd_sf"/>
</dbReference>
<accession>A0A448Z2M0</accession>
<keyword evidence="5" id="KW-0732">Signal</keyword>
<evidence type="ECO:0000313" key="8">
    <source>
        <dbReference type="Proteomes" id="UP000291116"/>
    </source>
</evidence>
<dbReference type="SUPFAM" id="SSF51905">
    <property type="entry name" value="FAD/NAD(P)-binding domain"/>
    <property type="match status" value="1"/>
</dbReference>
<dbReference type="Gene3D" id="3.50.50.60">
    <property type="entry name" value="FAD/NAD(P)-binding domain"/>
    <property type="match status" value="1"/>
</dbReference>
<feature type="binding site" evidence="3">
    <location>
        <position position="40"/>
    </location>
    <ligand>
        <name>FAD</name>
        <dbReference type="ChEBI" id="CHEBI:57692"/>
    </ligand>
</feature>
<dbReference type="Proteomes" id="UP000291116">
    <property type="component" value="Unassembled WGS sequence"/>
</dbReference>
<dbReference type="SUPFAM" id="SSF54373">
    <property type="entry name" value="FAD-linked reductases, C-terminal domain"/>
    <property type="match status" value="1"/>
</dbReference>
<dbReference type="OrthoDB" id="47106at2759"/>
<dbReference type="AlphaFoldDB" id="A0A448Z2M0"/>
<dbReference type="EC" id="1.4.3.-" evidence="4"/>
<dbReference type="PANTHER" id="PTHR10742:SF410">
    <property type="entry name" value="LYSINE-SPECIFIC HISTONE DEMETHYLASE 2"/>
    <property type="match status" value="1"/>
</dbReference>
<evidence type="ECO:0000256" key="4">
    <source>
        <dbReference type="RuleBase" id="RU362067"/>
    </source>
</evidence>
<name>A0A448Z2M0_9STRA</name>
<keyword evidence="8" id="KW-1185">Reference proteome</keyword>
<dbReference type="Gene3D" id="3.90.660.10">
    <property type="match status" value="1"/>
</dbReference>
<evidence type="ECO:0000256" key="3">
    <source>
        <dbReference type="PIRSR" id="PIRSR601613-1"/>
    </source>
</evidence>
<evidence type="ECO:0000256" key="1">
    <source>
        <dbReference type="ARBA" id="ARBA00001974"/>
    </source>
</evidence>
<organism evidence="7 8">
    <name type="scientific">Pseudo-nitzschia multistriata</name>
    <dbReference type="NCBI Taxonomy" id="183589"/>
    <lineage>
        <taxon>Eukaryota</taxon>
        <taxon>Sar</taxon>
        <taxon>Stramenopiles</taxon>
        <taxon>Ochrophyta</taxon>
        <taxon>Bacillariophyta</taxon>
        <taxon>Bacillariophyceae</taxon>
        <taxon>Bacillariophycidae</taxon>
        <taxon>Bacillariales</taxon>
        <taxon>Bacillariaceae</taxon>
        <taxon>Pseudo-nitzschia</taxon>
    </lineage>
</organism>
<evidence type="ECO:0000256" key="2">
    <source>
        <dbReference type="ARBA" id="ARBA00023002"/>
    </source>
</evidence>
<comment type="cofactor">
    <cofactor evidence="1 4">
        <name>FAD</name>
        <dbReference type="ChEBI" id="CHEBI:57692"/>
    </cofactor>
</comment>
<dbReference type="InterPro" id="IPR002937">
    <property type="entry name" value="Amino_oxidase"/>
</dbReference>
<dbReference type="PRINTS" id="PR00757">
    <property type="entry name" value="AMINEOXDASEF"/>
</dbReference>